<keyword evidence="2" id="KW-1185">Reference proteome</keyword>
<dbReference type="EMBL" id="ML181266">
    <property type="protein sequence ID" value="THU76019.1"/>
    <property type="molecule type" value="Genomic_DNA"/>
</dbReference>
<dbReference type="Proteomes" id="UP000297245">
    <property type="component" value="Unassembled WGS sequence"/>
</dbReference>
<accession>A0A4S8KKL0</accession>
<evidence type="ECO:0000313" key="2">
    <source>
        <dbReference type="Proteomes" id="UP000297245"/>
    </source>
</evidence>
<organism evidence="1 2">
    <name type="scientific">Dendrothele bispora (strain CBS 962.96)</name>
    <dbReference type="NCBI Taxonomy" id="1314807"/>
    <lineage>
        <taxon>Eukaryota</taxon>
        <taxon>Fungi</taxon>
        <taxon>Dikarya</taxon>
        <taxon>Basidiomycota</taxon>
        <taxon>Agaricomycotina</taxon>
        <taxon>Agaricomycetes</taxon>
        <taxon>Agaricomycetidae</taxon>
        <taxon>Agaricales</taxon>
        <taxon>Agaricales incertae sedis</taxon>
        <taxon>Dendrothele</taxon>
    </lineage>
</organism>
<reference evidence="1 2" key="1">
    <citation type="journal article" date="2019" name="Nat. Ecol. Evol.">
        <title>Megaphylogeny resolves global patterns of mushroom evolution.</title>
        <authorList>
            <person name="Varga T."/>
            <person name="Krizsan K."/>
            <person name="Foldi C."/>
            <person name="Dima B."/>
            <person name="Sanchez-Garcia M."/>
            <person name="Sanchez-Ramirez S."/>
            <person name="Szollosi G.J."/>
            <person name="Szarkandi J.G."/>
            <person name="Papp V."/>
            <person name="Albert L."/>
            <person name="Andreopoulos W."/>
            <person name="Angelini C."/>
            <person name="Antonin V."/>
            <person name="Barry K.W."/>
            <person name="Bougher N.L."/>
            <person name="Buchanan P."/>
            <person name="Buyck B."/>
            <person name="Bense V."/>
            <person name="Catcheside P."/>
            <person name="Chovatia M."/>
            <person name="Cooper J."/>
            <person name="Damon W."/>
            <person name="Desjardin D."/>
            <person name="Finy P."/>
            <person name="Geml J."/>
            <person name="Haridas S."/>
            <person name="Hughes K."/>
            <person name="Justo A."/>
            <person name="Karasinski D."/>
            <person name="Kautmanova I."/>
            <person name="Kiss B."/>
            <person name="Kocsube S."/>
            <person name="Kotiranta H."/>
            <person name="LaButti K.M."/>
            <person name="Lechner B.E."/>
            <person name="Liimatainen K."/>
            <person name="Lipzen A."/>
            <person name="Lukacs Z."/>
            <person name="Mihaltcheva S."/>
            <person name="Morgado L.N."/>
            <person name="Niskanen T."/>
            <person name="Noordeloos M.E."/>
            <person name="Ohm R.A."/>
            <person name="Ortiz-Santana B."/>
            <person name="Ovrebo C."/>
            <person name="Racz N."/>
            <person name="Riley R."/>
            <person name="Savchenko A."/>
            <person name="Shiryaev A."/>
            <person name="Soop K."/>
            <person name="Spirin V."/>
            <person name="Szebenyi C."/>
            <person name="Tomsovsky M."/>
            <person name="Tulloss R.E."/>
            <person name="Uehling J."/>
            <person name="Grigoriev I.V."/>
            <person name="Vagvolgyi C."/>
            <person name="Papp T."/>
            <person name="Martin F.M."/>
            <person name="Miettinen O."/>
            <person name="Hibbett D.S."/>
            <person name="Nagy L.G."/>
        </authorList>
    </citation>
    <scope>NUCLEOTIDE SEQUENCE [LARGE SCALE GENOMIC DNA]</scope>
    <source>
        <strain evidence="1 2">CBS 962.96</strain>
    </source>
</reference>
<proteinExistence type="predicted"/>
<evidence type="ECO:0000313" key="1">
    <source>
        <dbReference type="EMBL" id="THU76019.1"/>
    </source>
</evidence>
<gene>
    <name evidence="1" type="ORF">K435DRAFT_879839</name>
</gene>
<dbReference type="OrthoDB" id="6730379at2759"/>
<dbReference type="AlphaFoldDB" id="A0A4S8KKL0"/>
<name>A0A4S8KKL0_DENBC</name>
<sequence>MAIVLAIRFLLSKENKKRDREGHDDTYDDVYIERPGSDGKMEQVKVDKDLLDLTDRQNRDFRYVL</sequence>
<protein>
    <submittedName>
        <fullName evidence="1">Uncharacterized protein</fullName>
    </submittedName>
</protein>